<dbReference type="InterPro" id="IPR000960">
    <property type="entry name" value="Flavin_mOase"/>
</dbReference>
<name>A0A0C3NQD9_PHLG1</name>
<dbReference type="PRINTS" id="PR00370">
    <property type="entry name" value="FMOXYGENASE"/>
</dbReference>
<comment type="similarity">
    <text evidence="1">Belongs to the FMO family.</text>
</comment>
<dbReference type="SUPFAM" id="SSF51905">
    <property type="entry name" value="FAD/NAD(P)-binding domain"/>
    <property type="match status" value="2"/>
</dbReference>
<feature type="non-terminal residue" evidence="6">
    <location>
        <position position="379"/>
    </location>
</feature>
<dbReference type="InterPro" id="IPR036188">
    <property type="entry name" value="FAD/NAD-bd_sf"/>
</dbReference>
<dbReference type="OrthoDB" id="66881at2759"/>
<dbReference type="InterPro" id="IPR020946">
    <property type="entry name" value="Flavin_mOase-like"/>
</dbReference>
<keyword evidence="4" id="KW-0521">NADP</keyword>
<dbReference type="HOGENOM" id="CLU_006909_5_1_1"/>
<dbReference type="GO" id="GO:0050661">
    <property type="term" value="F:NADP binding"/>
    <property type="evidence" value="ECO:0007669"/>
    <property type="project" value="InterPro"/>
</dbReference>
<evidence type="ECO:0000256" key="2">
    <source>
        <dbReference type="ARBA" id="ARBA00022630"/>
    </source>
</evidence>
<evidence type="ECO:0000256" key="5">
    <source>
        <dbReference type="ARBA" id="ARBA00023002"/>
    </source>
</evidence>
<dbReference type="PANTHER" id="PTHR23023">
    <property type="entry name" value="DIMETHYLANILINE MONOOXYGENASE"/>
    <property type="match status" value="1"/>
</dbReference>
<proteinExistence type="inferred from homology"/>
<dbReference type="InterPro" id="IPR050346">
    <property type="entry name" value="FMO-like"/>
</dbReference>
<dbReference type="PIRSF" id="PIRSF000332">
    <property type="entry name" value="FMO"/>
    <property type="match status" value="1"/>
</dbReference>
<sequence length="379" mass="42405">MYDSLTTNLPHPIMAYPSYPFPPGTLLYPPATTVLEYVRSYAAHFDLVKHIKLNTTVRLVDWDAELSQWRVQTSPTSASPTDPAQESLFDLVIVANGHYRRPYYPPTPGLSAWVERRKAVHAAWYRHATYAGDTVLVVGRGPSGIDVADEMSTVCKTLIHSFPEATTGTDTNGGALKLRPRIVEFLDPAEGTVRFEDGTTETGINHCILATGYEHSLPFLPPHLLAHSLPPPFPPLPATLYNSKFHLFPLAKQMFPLTAAFPPSRLCILALPYRIIPLPFAEVQARAALKAFADPQALDPAAEAAAIVARHEELRAQVGDNEVSIARLWHKMEHEQFAYRDGLHRFVGGEYANEEWKVPDWVLEAWEEKVTLRAEWKDL</sequence>
<reference evidence="6 7" key="1">
    <citation type="journal article" date="2014" name="PLoS Genet.">
        <title>Analysis of the Phlebiopsis gigantea genome, transcriptome and secretome provides insight into its pioneer colonization strategies of wood.</title>
        <authorList>
            <person name="Hori C."/>
            <person name="Ishida T."/>
            <person name="Igarashi K."/>
            <person name="Samejima M."/>
            <person name="Suzuki H."/>
            <person name="Master E."/>
            <person name="Ferreira P."/>
            <person name="Ruiz-Duenas F.J."/>
            <person name="Held B."/>
            <person name="Canessa P."/>
            <person name="Larrondo L.F."/>
            <person name="Schmoll M."/>
            <person name="Druzhinina I.S."/>
            <person name="Kubicek C.P."/>
            <person name="Gaskell J.A."/>
            <person name="Kersten P."/>
            <person name="St John F."/>
            <person name="Glasner J."/>
            <person name="Sabat G."/>
            <person name="Splinter BonDurant S."/>
            <person name="Syed K."/>
            <person name="Yadav J."/>
            <person name="Mgbeahuruike A.C."/>
            <person name="Kovalchuk A."/>
            <person name="Asiegbu F.O."/>
            <person name="Lackner G."/>
            <person name="Hoffmeister D."/>
            <person name="Rencoret J."/>
            <person name="Gutierrez A."/>
            <person name="Sun H."/>
            <person name="Lindquist E."/>
            <person name="Barry K."/>
            <person name="Riley R."/>
            <person name="Grigoriev I.V."/>
            <person name="Henrissat B."/>
            <person name="Kues U."/>
            <person name="Berka R.M."/>
            <person name="Martinez A.T."/>
            <person name="Covert S.F."/>
            <person name="Blanchette R.A."/>
            <person name="Cullen D."/>
        </authorList>
    </citation>
    <scope>NUCLEOTIDE SEQUENCE [LARGE SCALE GENOMIC DNA]</scope>
    <source>
        <strain evidence="6 7">11061_1 CR5-6</strain>
    </source>
</reference>
<keyword evidence="3" id="KW-0274">FAD</keyword>
<dbReference type="Proteomes" id="UP000053257">
    <property type="component" value="Unassembled WGS sequence"/>
</dbReference>
<evidence type="ECO:0000256" key="1">
    <source>
        <dbReference type="ARBA" id="ARBA00009183"/>
    </source>
</evidence>
<dbReference type="Gene3D" id="3.50.50.60">
    <property type="entry name" value="FAD/NAD(P)-binding domain"/>
    <property type="match status" value="2"/>
</dbReference>
<protein>
    <recommendedName>
        <fullName evidence="8">FAD/NAD(P)-binding domain-containing protein</fullName>
    </recommendedName>
</protein>
<dbReference type="AlphaFoldDB" id="A0A0C3NQD9"/>
<organism evidence="6 7">
    <name type="scientific">Phlebiopsis gigantea (strain 11061_1 CR5-6)</name>
    <name type="common">White-rot fungus</name>
    <name type="synonym">Peniophora gigantea</name>
    <dbReference type="NCBI Taxonomy" id="745531"/>
    <lineage>
        <taxon>Eukaryota</taxon>
        <taxon>Fungi</taxon>
        <taxon>Dikarya</taxon>
        <taxon>Basidiomycota</taxon>
        <taxon>Agaricomycotina</taxon>
        <taxon>Agaricomycetes</taxon>
        <taxon>Polyporales</taxon>
        <taxon>Phanerochaetaceae</taxon>
        <taxon>Phlebiopsis</taxon>
    </lineage>
</organism>
<evidence type="ECO:0008006" key="8">
    <source>
        <dbReference type="Google" id="ProtNLM"/>
    </source>
</evidence>
<evidence type="ECO:0000313" key="6">
    <source>
        <dbReference type="EMBL" id="KIP07364.1"/>
    </source>
</evidence>
<keyword evidence="2" id="KW-0285">Flavoprotein</keyword>
<evidence type="ECO:0000256" key="4">
    <source>
        <dbReference type="ARBA" id="ARBA00022857"/>
    </source>
</evidence>
<evidence type="ECO:0000256" key="3">
    <source>
        <dbReference type="ARBA" id="ARBA00022827"/>
    </source>
</evidence>
<dbReference type="Pfam" id="PF00743">
    <property type="entry name" value="FMO-like"/>
    <property type="match status" value="2"/>
</dbReference>
<dbReference type="EMBL" id="KN840498">
    <property type="protein sequence ID" value="KIP07364.1"/>
    <property type="molecule type" value="Genomic_DNA"/>
</dbReference>
<evidence type="ECO:0000313" key="7">
    <source>
        <dbReference type="Proteomes" id="UP000053257"/>
    </source>
</evidence>
<keyword evidence="7" id="KW-1185">Reference proteome</keyword>
<gene>
    <name evidence="6" type="ORF">PHLGIDRAFT_89576</name>
</gene>
<dbReference type="GO" id="GO:0004499">
    <property type="term" value="F:N,N-dimethylaniline monooxygenase activity"/>
    <property type="evidence" value="ECO:0007669"/>
    <property type="project" value="InterPro"/>
</dbReference>
<keyword evidence="5" id="KW-0560">Oxidoreductase</keyword>
<dbReference type="STRING" id="745531.A0A0C3NQD9"/>
<accession>A0A0C3NQD9</accession>
<dbReference type="GO" id="GO:0050660">
    <property type="term" value="F:flavin adenine dinucleotide binding"/>
    <property type="evidence" value="ECO:0007669"/>
    <property type="project" value="InterPro"/>
</dbReference>